<comment type="caution">
    <text evidence="1">The sequence shown here is derived from an EMBL/GenBank/DDBJ whole genome shotgun (WGS) entry which is preliminary data.</text>
</comment>
<name>A0A7V4XQL5_9BACT</name>
<protein>
    <submittedName>
        <fullName evidence="1">Cytochrome C</fullName>
    </submittedName>
</protein>
<organism evidence="1">
    <name type="scientific">Acidobacterium capsulatum</name>
    <dbReference type="NCBI Taxonomy" id="33075"/>
    <lineage>
        <taxon>Bacteria</taxon>
        <taxon>Pseudomonadati</taxon>
        <taxon>Acidobacteriota</taxon>
        <taxon>Terriglobia</taxon>
        <taxon>Terriglobales</taxon>
        <taxon>Acidobacteriaceae</taxon>
        <taxon>Acidobacterium</taxon>
    </lineage>
</organism>
<sequence>MNGYSLISNKAKHTIGDGKSLQLLNNVPISVMLLISDSSLQTKQPGTQNGTVEFPQQLSIFLASSVAPHFGVMAQTTYDHQSDHFTMDNTDLRYANSRQLHGKTLAYGLDINNNPTVEDLWNSTPAWGFPYISSDQTPGSLAAPVIDGGLAQDVAGVGGYAMWDDHIYGDVTLYRSEHAGGTAPNTGTGFSYNISGAAPYWRFAWQQYLGKSYLEVGTYGMHMSSYPGAISGPTDSYTDPAFDFTLQRPFGSNALTVHGTYIHESSSMVATFEQGGAGMADHTLDEGRINATYYWGNKYNVTAQYFTLTGSDDPVLYAPAPITGSRTGSPNTNGYILQGSYWPVQNIDLTLAYTGYGHFNGSGINYDGSGRNASDNNTVYAAVWFNY</sequence>
<proteinExistence type="predicted"/>
<dbReference type="EMBL" id="DTKL01000010">
    <property type="protein sequence ID" value="HGY93338.1"/>
    <property type="molecule type" value="Genomic_DNA"/>
</dbReference>
<reference evidence="1" key="1">
    <citation type="journal article" date="2020" name="mSystems">
        <title>Genome- and Community-Level Interaction Insights into Carbon Utilization and Element Cycling Functions of Hydrothermarchaeota in Hydrothermal Sediment.</title>
        <authorList>
            <person name="Zhou Z."/>
            <person name="Liu Y."/>
            <person name="Xu W."/>
            <person name="Pan J."/>
            <person name="Luo Z.H."/>
            <person name="Li M."/>
        </authorList>
    </citation>
    <scope>NUCLEOTIDE SEQUENCE [LARGE SCALE GENOMIC DNA]</scope>
    <source>
        <strain evidence="1">SpSt-855</strain>
    </source>
</reference>
<accession>A0A7V4XQL5</accession>
<evidence type="ECO:0000313" key="1">
    <source>
        <dbReference type="EMBL" id="HGY93338.1"/>
    </source>
</evidence>
<gene>
    <name evidence="1" type="ORF">ENW50_01405</name>
</gene>
<dbReference type="AlphaFoldDB" id="A0A7V4XQL5"/>